<dbReference type="EMBL" id="BMPI01000003">
    <property type="protein sequence ID" value="GGM08919.1"/>
    <property type="molecule type" value="Genomic_DNA"/>
</dbReference>
<keyword evidence="1" id="KW-0863">Zinc-finger</keyword>
<evidence type="ECO:0000256" key="2">
    <source>
        <dbReference type="SAM" id="MobiDB-lite"/>
    </source>
</evidence>
<evidence type="ECO:0000313" key="4">
    <source>
        <dbReference type="EMBL" id="GGM08919.1"/>
    </source>
</evidence>
<evidence type="ECO:0000313" key="5">
    <source>
        <dbReference type="Proteomes" id="UP000642070"/>
    </source>
</evidence>
<dbReference type="GO" id="GO:0008270">
    <property type="term" value="F:zinc ion binding"/>
    <property type="evidence" value="ECO:0007669"/>
    <property type="project" value="UniProtKB-KW"/>
</dbReference>
<evidence type="ECO:0000259" key="3">
    <source>
        <dbReference type="PROSITE" id="PS50966"/>
    </source>
</evidence>
<organism evidence="4 5">
    <name type="scientific">Dactylosporangium sucinum</name>
    <dbReference type="NCBI Taxonomy" id="1424081"/>
    <lineage>
        <taxon>Bacteria</taxon>
        <taxon>Bacillati</taxon>
        <taxon>Actinomycetota</taxon>
        <taxon>Actinomycetes</taxon>
        <taxon>Micromonosporales</taxon>
        <taxon>Micromonosporaceae</taxon>
        <taxon>Dactylosporangium</taxon>
    </lineage>
</organism>
<sequence length="711" mass="72528">MTTRDDLLALTPDALAALSNRGLVKRAAREAEAAPPRIEVGADGTVSGEFPDGPVARLPAGGLDRGVCTCGASGVCRHVLGLVLAYQRGAAQLTAPEGGAAGEEPAPRAGGDEVAAHAGGVPEREAAQGFVAWSPGAFTDAMLEERIGVRLLNAARRVFRAGYVARVHRPSLADPVPRVELATATVRFLVPHDLGFVHTDAAAGARDDVLALAVWAFRAADEGAADEGAADEGAADEGAADEGAAAGAGSVDDNAATDVQVEVGGTAGDATLDGGADAALEAAVGLADDVLLGGAVQLGGGVDAAVARVRQGLDRAGLRWPLLAVVELAEQLAAYRGRSTRYRAEDVAGLVAELHARHRAVRNNGGSPRARVLGTEEAAETPMRRARLDALGCRVWSGAGDPGQEERRGVDVFFAHADSATVLVLRREWETDEDGPALGRRRVGGASLAQLAAGNVVTESAVRSASRRVRLAQSRVAKTTVTASAGRWEGLPGVLVVRDLRALAADLDRLPPRVVRPRVEAELVRVVAVAEVREIWYSPGAQRLAAVFADEQGATATITATHHPAAPGALDAIAGTLRDGAVRFVSGSVRRAGGGVVVEPLAFAVEGGVVVPDLAGAGNGPAVVGGGPAGDAVDGALGLLAEVPHRGLTHLPGAFRDRLAGAADDLAREGLPRAAGAVLAFRDGLGPDPGAAAVTAWVDAYLRLLVTAELR</sequence>
<evidence type="ECO:0000256" key="1">
    <source>
        <dbReference type="PROSITE-ProRule" id="PRU00325"/>
    </source>
</evidence>
<comment type="caution">
    <text evidence="4">The sequence shown here is derived from an EMBL/GenBank/DDBJ whole genome shotgun (WGS) entry which is preliminary data.</text>
</comment>
<dbReference type="InterPro" id="IPR007527">
    <property type="entry name" value="Znf_SWIM"/>
</dbReference>
<dbReference type="AlphaFoldDB" id="A0A917WIQ1"/>
<dbReference type="Proteomes" id="UP000642070">
    <property type="component" value="Unassembled WGS sequence"/>
</dbReference>
<name>A0A917WIQ1_9ACTN</name>
<keyword evidence="5" id="KW-1185">Reference proteome</keyword>
<gene>
    <name evidence="4" type="ORF">GCM10007977_007580</name>
</gene>
<dbReference type="PROSITE" id="PS50966">
    <property type="entry name" value="ZF_SWIM"/>
    <property type="match status" value="1"/>
</dbReference>
<reference evidence="4" key="1">
    <citation type="journal article" date="2014" name="Int. J. Syst. Evol. Microbiol.">
        <title>Complete genome sequence of Corynebacterium casei LMG S-19264T (=DSM 44701T), isolated from a smear-ripened cheese.</title>
        <authorList>
            <consortium name="US DOE Joint Genome Institute (JGI-PGF)"/>
            <person name="Walter F."/>
            <person name="Albersmeier A."/>
            <person name="Kalinowski J."/>
            <person name="Ruckert C."/>
        </authorList>
    </citation>
    <scope>NUCLEOTIDE SEQUENCE</scope>
    <source>
        <strain evidence="4">JCM 19831</strain>
    </source>
</reference>
<feature type="compositionally biased region" description="Acidic residues" evidence="2">
    <location>
        <begin position="227"/>
        <end position="240"/>
    </location>
</feature>
<protein>
    <recommendedName>
        <fullName evidence="3">SWIM-type domain-containing protein</fullName>
    </recommendedName>
</protein>
<reference evidence="4" key="2">
    <citation type="submission" date="2020-09" db="EMBL/GenBank/DDBJ databases">
        <authorList>
            <person name="Sun Q."/>
            <person name="Ohkuma M."/>
        </authorList>
    </citation>
    <scope>NUCLEOTIDE SEQUENCE</scope>
    <source>
        <strain evidence="4">JCM 19831</strain>
    </source>
</reference>
<feature type="region of interest" description="Disordered" evidence="2">
    <location>
        <begin position="227"/>
        <end position="251"/>
    </location>
</feature>
<keyword evidence="1" id="KW-0479">Metal-binding</keyword>
<proteinExistence type="predicted"/>
<accession>A0A917WIQ1</accession>
<keyword evidence="1" id="KW-0862">Zinc</keyword>
<feature type="domain" description="SWIM-type" evidence="3">
    <location>
        <begin position="53"/>
        <end position="87"/>
    </location>
</feature>